<dbReference type="PANTHER" id="PTHR38095">
    <property type="entry name" value="ANAEROBIC DIMETHYL SULFOXIDE REDUCTASE CHAIN YNFH"/>
    <property type="match status" value="1"/>
</dbReference>
<evidence type="ECO:0000313" key="3">
    <source>
        <dbReference type="Proteomes" id="UP000028878"/>
    </source>
</evidence>
<dbReference type="InterPro" id="IPR007059">
    <property type="entry name" value="DmsC"/>
</dbReference>
<dbReference type="RefSeq" id="WP_009520592.1">
    <property type="nucleotide sequence ID" value="NZ_CCAE010000084.1"/>
</dbReference>
<reference evidence="3" key="1">
    <citation type="submission" date="2014-02" db="EMBL/GenBank/DDBJ databases">
        <authorList>
            <person name="Gan H."/>
        </authorList>
    </citation>
    <scope>NUCLEOTIDE SEQUENCE [LARGE SCALE GENOMIC DNA]</scope>
    <source>
        <strain evidence="3">S1</strain>
    </source>
</reference>
<protein>
    <submittedName>
        <fullName evidence="2">Dmso reductase anchor subunit (Dmsc)</fullName>
    </submittedName>
</protein>
<feature type="transmembrane region" description="Helical" evidence="1">
    <location>
        <begin position="82"/>
        <end position="101"/>
    </location>
</feature>
<reference evidence="3" key="2">
    <citation type="submission" date="2014-11" db="EMBL/GenBank/DDBJ databases">
        <title>Draft genome sequence of Hydrogenophaga intermedia S1.</title>
        <authorList>
            <person name="Gan H.M."/>
            <person name="Chew T.H."/>
            <person name="Stolz A."/>
        </authorList>
    </citation>
    <scope>NUCLEOTIDE SEQUENCE [LARGE SCALE GENOMIC DNA]</scope>
    <source>
        <strain evidence="3">S1</strain>
    </source>
</reference>
<organism evidence="2 3">
    <name type="scientific">Hydrogenophaga intermedia</name>
    <dbReference type="NCBI Taxonomy" id="65786"/>
    <lineage>
        <taxon>Bacteria</taxon>
        <taxon>Pseudomonadati</taxon>
        <taxon>Pseudomonadota</taxon>
        <taxon>Betaproteobacteria</taxon>
        <taxon>Burkholderiales</taxon>
        <taxon>Comamonadaceae</taxon>
        <taxon>Hydrogenophaga</taxon>
    </lineage>
</organism>
<dbReference type="GO" id="GO:0009389">
    <property type="term" value="F:dimethyl sulfoxide reductase activity"/>
    <property type="evidence" value="ECO:0007669"/>
    <property type="project" value="TreeGrafter"/>
</dbReference>
<feature type="transmembrane region" description="Helical" evidence="1">
    <location>
        <begin position="113"/>
        <end position="136"/>
    </location>
</feature>
<feature type="transmembrane region" description="Helical" evidence="1">
    <location>
        <begin position="252"/>
        <end position="271"/>
    </location>
</feature>
<dbReference type="Proteomes" id="UP000028878">
    <property type="component" value="Unassembled WGS sequence"/>
</dbReference>
<dbReference type="GO" id="GO:0019645">
    <property type="term" value="P:anaerobic electron transport chain"/>
    <property type="evidence" value="ECO:0007669"/>
    <property type="project" value="InterPro"/>
</dbReference>
<feature type="transmembrane region" description="Helical" evidence="1">
    <location>
        <begin position="175"/>
        <end position="193"/>
    </location>
</feature>
<feature type="transmembrane region" description="Helical" evidence="1">
    <location>
        <begin position="41"/>
        <end position="61"/>
    </location>
</feature>
<dbReference type="GO" id="GO:0009390">
    <property type="term" value="C:dimethyl sulfoxide reductase complex"/>
    <property type="evidence" value="ECO:0007669"/>
    <property type="project" value="TreeGrafter"/>
</dbReference>
<keyword evidence="1" id="KW-0812">Transmembrane</keyword>
<keyword evidence="1" id="KW-1133">Transmembrane helix</keyword>
<keyword evidence="3" id="KW-1185">Reference proteome</keyword>
<dbReference type="GO" id="GO:0005886">
    <property type="term" value="C:plasma membrane"/>
    <property type="evidence" value="ECO:0007669"/>
    <property type="project" value="TreeGrafter"/>
</dbReference>
<name>A0A1L1PRR7_HYDIT</name>
<sequence length="312" mass="33680">MKPALSIILFTTIAGTAQGLMVVLAVTTLANQPPVEALRPMLWTATCMLVLALVASFFHLGHPMRAWRAVLMWRTSWMSREVIVLPAFMALAGGWAVWATLADPPTAAAAAPWLAALVIPGALLLWYCTGMIYACIRFVQEWAHPLTVVNYTLLGLASGLVASGTLGALADDSAFASSVTGWAMATTALAWFTRGLSLRRNARLKPKSTPQSATGIQAARVVQKSMGMTGGSFNTREFFHGATAQVMRKTPLAFQALAFGIPLLLLGWAWATSSPPIWPLAFASQAAGLLLERWFFFAQARHPQNIYYQAVS</sequence>
<dbReference type="Pfam" id="PF04976">
    <property type="entry name" value="DmsC"/>
    <property type="match status" value="1"/>
</dbReference>
<keyword evidence="1" id="KW-0472">Membrane</keyword>
<accession>A0A1L1PRR7</accession>
<evidence type="ECO:0000313" key="2">
    <source>
        <dbReference type="EMBL" id="CDN90449.1"/>
    </source>
</evidence>
<gene>
    <name evidence="2" type="ORF">BN948_04893</name>
</gene>
<feature type="transmembrane region" description="Helical" evidence="1">
    <location>
        <begin position="277"/>
        <end position="296"/>
    </location>
</feature>
<dbReference type="PANTHER" id="PTHR38095:SF1">
    <property type="entry name" value="ANAEROBIC DIMETHYL SULFOXIDE REDUCTASE CHAIN YNFH"/>
    <property type="match status" value="1"/>
</dbReference>
<dbReference type="AlphaFoldDB" id="A0A1L1PRR7"/>
<feature type="transmembrane region" description="Helical" evidence="1">
    <location>
        <begin position="148"/>
        <end position="169"/>
    </location>
</feature>
<dbReference type="EMBL" id="CCAE010000084">
    <property type="protein sequence ID" value="CDN90449.1"/>
    <property type="molecule type" value="Genomic_DNA"/>
</dbReference>
<evidence type="ECO:0000256" key="1">
    <source>
        <dbReference type="SAM" id="Phobius"/>
    </source>
</evidence>
<proteinExistence type="predicted"/>